<organism evidence="1 2">
    <name type="scientific">Zoogloea ramigera</name>
    <dbReference type="NCBI Taxonomy" id="350"/>
    <lineage>
        <taxon>Bacteria</taxon>
        <taxon>Pseudomonadati</taxon>
        <taxon>Pseudomonadota</taxon>
        <taxon>Betaproteobacteria</taxon>
        <taxon>Rhodocyclales</taxon>
        <taxon>Zoogloeaceae</taxon>
        <taxon>Zoogloea</taxon>
    </lineage>
</organism>
<dbReference type="AlphaFoldDB" id="A0A4Y4CU59"/>
<evidence type="ECO:0000313" key="2">
    <source>
        <dbReference type="Proteomes" id="UP000318422"/>
    </source>
</evidence>
<dbReference type="RefSeq" id="WP_141352855.1">
    <property type="nucleotide sequence ID" value="NZ_BJNV01000045.1"/>
</dbReference>
<name>A0A4Y4CU59_ZOORA</name>
<dbReference type="OrthoDB" id="9180904at2"/>
<protein>
    <recommendedName>
        <fullName evidence="3">Lipoprotein</fullName>
    </recommendedName>
</protein>
<comment type="caution">
    <text evidence="1">The sequence shown here is derived from an EMBL/GenBank/DDBJ whole genome shotgun (WGS) entry which is preliminary data.</text>
</comment>
<evidence type="ECO:0000313" key="1">
    <source>
        <dbReference type="EMBL" id="GEC96495.1"/>
    </source>
</evidence>
<dbReference type="EMBL" id="BJNV01000045">
    <property type="protein sequence ID" value="GEC96495.1"/>
    <property type="molecule type" value="Genomic_DNA"/>
</dbReference>
<dbReference type="PROSITE" id="PS51257">
    <property type="entry name" value="PROKAR_LIPOPROTEIN"/>
    <property type="match status" value="1"/>
</dbReference>
<reference evidence="1 2" key="1">
    <citation type="submission" date="2019-06" db="EMBL/GenBank/DDBJ databases">
        <title>Whole genome shotgun sequence of Zoogloea ramigera NBRC 15342.</title>
        <authorList>
            <person name="Hosoyama A."/>
            <person name="Uohara A."/>
            <person name="Ohji S."/>
            <person name="Ichikawa N."/>
        </authorList>
    </citation>
    <scope>NUCLEOTIDE SEQUENCE [LARGE SCALE GENOMIC DNA]</scope>
    <source>
        <strain evidence="1 2">NBRC 15342</strain>
    </source>
</reference>
<evidence type="ECO:0008006" key="3">
    <source>
        <dbReference type="Google" id="ProtNLM"/>
    </source>
</evidence>
<gene>
    <name evidence="1" type="ORF">ZRA01_25680</name>
</gene>
<proteinExistence type="predicted"/>
<dbReference type="Proteomes" id="UP000318422">
    <property type="component" value="Unassembled WGS sequence"/>
</dbReference>
<sequence>MPHRLILTLLAALFLLAGCGGMSTIKTSWRDGADTAGPPRKLAVFVAVKDDNLRRMAENRVAQSLQPSLAAQAAHQLGLEAQLDTPEVRTRLTEAGFDAALLARLVSVDKTQSLVPPQPPFLPEPFLWRRGPYPYFSPFYPFHPFYPYAYTTPQVIEDTRVIVETLLYRLPEGKPVWSAVSESFNPASSSEVVEDLIQLIGKRLRDEGLLPGR</sequence>
<accession>A0A4Y4CU59</accession>
<keyword evidence="2" id="KW-1185">Reference proteome</keyword>